<dbReference type="RefSeq" id="XP_031082565.1">
    <property type="nucleotide sequence ID" value="XM_031232649.1"/>
</dbReference>
<reference evidence="2" key="1">
    <citation type="journal article" date="2016" name="Genome Biol. Evol.">
        <title>Comparative 'omics' of the Fusarium fujikuroi species complex highlights differences in genetic potential and metabolite synthesis.</title>
        <authorList>
            <person name="Niehaus E.-M."/>
            <person name="Muensterkoetter M."/>
            <person name="Proctor R.H."/>
            <person name="Brown D.W."/>
            <person name="Sharon A."/>
            <person name="Idan Y."/>
            <person name="Oren-Young L."/>
            <person name="Sieber C.M."/>
            <person name="Novak O."/>
            <person name="Pencik A."/>
            <person name="Tarkowska D."/>
            <person name="Hromadova K."/>
            <person name="Freeman S."/>
            <person name="Maymon M."/>
            <person name="Elazar M."/>
            <person name="Youssef S.A."/>
            <person name="El-Shabrawy E.S.M."/>
            <person name="Shalaby A.B.A."/>
            <person name="Houterman P."/>
            <person name="Brock N.L."/>
            <person name="Burkhardt I."/>
            <person name="Tsavkelova E.A."/>
            <person name="Dickschat J.S."/>
            <person name="Galuszka P."/>
            <person name="Gueldener U."/>
            <person name="Tudzynski B."/>
        </authorList>
    </citation>
    <scope>NUCLEOTIDE SEQUENCE [LARGE SCALE GENOMIC DNA]</scope>
    <source>
        <strain evidence="2">ET1</strain>
    </source>
</reference>
<evidence type="ECO:0000313" key="2">
    <source>
        <dbReference type="Proteomes" id="UP000183971"/>
    </source>
</evidence>
<accession>A0A1L7VN82</accession>
<dbReference type="AlphaFoldDB" id="A0A1L7VN82"/>
<evidence type="ECO:0000313" key="1">
    <source>
        <dbReference type="EMBL" id="CZR41973.1"/>
    </source>
</evidence>
<keyword evidence="2" id="KW-1185">Reference proteome</keyword>
<dbReference type="Proteomes" id="UP000183971">
    <property type="component" value="Unassembled WGS sequence"/>
</dbReference>
<dbReference type="VEuPathDB" id="FungiDB:FPRO_09274"/>
<dbReference type="EMBL" id="FJOF01000006">
    <property type="protein sequence ID" value="CZR41973.1"/>
    <property type="molecule type" value="Genomic_DNA"/>
</dbReference>
<comment type="caution">
    <text evidence="1">The sequence shown here is derived from an EMBL/GenBank/DDBJ whole genome shotgun (WGS) entry which is preliminary data.</text>
</comment>
<dbReference type="GO" id="GO:0000398">
    <property type="term" value="P:mRNA splicing, via spliceosome"/>
    <property type="evidence" value="ECO:0007669"/>
    <property type="project" value="TreeGrafter"/>
</dbReference>
<sequence length="121" mass="13810">MHIPRRPILSGASTFIISRSRRIHSSANKQPPLISSNMADKLRTQQELERLQAKYVGTGHPDTTSWEWRTNIQRDTYSSIAGHRPLLSYIALAENEPIIKIRAQMIRKMVQPCGPPPPRED</sequence>
<proteinExistence type="predicted"/>
<dbReference type="GO" id="GO:0071011">
    <property type="term" value="C:precatalytic spliceosome"/>
    <property type="evidence" value="ECO:0007669"/>
    <property type="project" value="TreeGrafter"/>
</dbReference>
<dbReference type="GO" id="GO:0005686">
    <property type="term" value="C:U2 snRNP"/>
    <property type="evidence" value="ECO:0007669"/>
    <property type="project" value="TreeGrafter"/>
</dbReference>
<dbReference type="GeneID" id="42054149"/>
<dbReference type="PANTHER" id="PTHR20978">
    <property type="entry name" value="SPLICING FACTOR 3B SUBUNIT 5"/>
    <property type="match status" value="1"/>
</dbReference>
<dbReference type="InterPro" id="IPR009846">
    <property type="entry name" value="SF3b5/RDS3-10"/>
</dbReference>
<protein>
    <submittedName>
        <fullName evidence="1">Probable splicing factor 3B subunit 10</fullName>
    </submittedName>
</protein>
<name>A0A1L7VN82_FUSPR</name>
<dbReference type="Pfam" id="PF07189">
    <property type="entry name" value="SF3b10"/>
    <property type="match status" value="1"/>
</dbReference>
<organism evidence="1 2">
    <name type="scientific">Fusarium proliferatum (strain ET1)</name>
    <name type="common">Orchid endophyte fungus</name>
    <dbReference type="NCBI Taxonomy" id="1227346"/>
    <lineage>
        <taxon>Eukaryota</taxon>
        <taxon>Fungi</taxon>
        <taxon>Dikarya</taxon>
        <taxon>Ascomycota</taxon>
        <taxon>Pezizomycotina</taxon>
        <taxon>Sordariomycetes</taxon>
        <taxon>Hypocreomycetidae</taxon>
        <taxon>Hypocreales</taxon>
        <taxon>Nectriaceae</taxon>
        <taxon>Fusarium</taxon>
        <taxon>Fusarium fujikuroi species complex</taxon>
    </lineage>
</organism>
<gene>
    <name evidence="1" type="ORF">FPRO_09274</name>
</gene>
<dbReference type="PANTHER" id="PTHR20978:SF0">
    <property type="entry name" value="SPLICING FACTOR 3B SUBUNIT 5"/>
    <property type="match status" value="1"/>
</dbReference>